<feature type="domain" description="ABC transporter" evidence="7">
    <location>
        <begin position="141"/>
        <end position="497"/>
    </location>
</feature>
<dbReference type="Gene3D" id="3.40.50.300">
    <property type="entry name" value="P-loop containing nucleotide triphosphate hydrolases"/>
    <property type="match status" value="2"/>
</dbReference>
<evidence type="ECO:0000256" key="3">
    <source>
        <dbReference type="ARBA" id="ARBA00022692"/>
    </source>
</evidence>
<dbReference type="InterPro" id="IPR050835">
    <property type="entry name" value="ABC_transporter_sub-D"/>
</dbReference>
<proteinExistence type="inferred from homology"/>
<dbReference type="AlphaFoldDB" id="A0A8E0S078"/>
<dbReference type="Proteomes" id="UP000728185">
    <property type="component" value="Unassembled WGS sequence"/>
</dbReference>
<dbReference type="OrthoDB" id="422637at2759"/>
<accession>A0A8E0S078</accession>
<dbReference type="GO" id="GO:0005778">
    <property type="term" value="C:peroxisomal membrane"/>
    <property type="evidence" value="ECO:0007669"/>
    <property type="project" value="TreeGrafter"/>
</dbReference>
<dbReference type="GO" id="GO:0042626">
    <property type="term" value="F:ATPase-coupled transmembrane transporter activity"/>
    <property type="evidence" value="ECO:0007669"/>
    <property type="project" value="TreeGrafter"/>
</dbReference>
<evidence type="ECO:0000256" key="2">
    <source>
        <dbReference type="ARBA" id="ARBA00022448"/>
    </source>
</evidence>
<comment type="caution">
    <text evidence="8">The sequence shown here is derived from an EMBL/GenBank/DDBJ whole genome shotgun (WGS) entry which is preliminary data.</text>
</comment>
<dbReference type="GO" id="GO:0005324">
    <property type="term" value="F:long-chain fatty acid transmembrane transporter activity"/>
    <property type="evidence" value="ECO:0007669"/>
    <property type="project" value="TreeGrafter"/>
</dbReference>
<feature type="transmembrane region" description="Helical" evidence="6">
    <location>
        <begin position="12"/>
        <end position="32"/>
    </location>
</feature>
<gene>
    <name evidence="8" type="ORF">FBUS_07263</name>
</gene>
<dbReference type="PANTHER" id="PTHR11384:SF65">
    <property type="entry name" value="ABC TRANSPORTER DOMAIN-CONTAINING PROTEIN"/>
    <property type="match status" value="1"/>
</dbReference>
<keyword evidence="5 6" id="KW-0472">Membrane</keyword>
<dbReference type="GO" id="GO:0015910">
    <property type="term" value="P:long-chain fatty acid import into peroxisome"/>
    <property type="evidence" value="ECO:0007669"/>
    <property type="project" value="TreeGrafter"/>
</dbReference>
<dbReference type="EMBL" id="LUCM01001911">
    <property type="protein sequence ID" value="KAA0198156.1"/>
    <property type="molecule type" value="Genomic_DNA"/>
</dbReference>
<evidence type="ECO:0000256" key="4">
    <source>
        <dbReference type="ARBA" id="ARBA00022989"/>
    </source>
</evidence>
<keyword evidence="2" id="KW-0813">Transport</keyword>
<dbReference type="GO" id="GO:0042760">
    <property type="term" value="P:very long-chain fatty acid catabolic process"/>
    <property type="evidence" value="ECO:0007669"/>
    <property type="project" value="TreeGrafter"/>
</dbReference>
<name>A0A8E0S078_9TREM</name>
<dbReference type="InterPro" id="IPR003439">
    <property type="entry name" value="ABC_transporter-like_ATP-bd"/>
</dbReference>
<dbReference type="PANTHER" id="PTHR11384">
    <property type="entry name" value="ATP-BINDING CASSETTE, SUB-FAMILY D MEMBER"/>
    <property type="match status" value="1"/>
</dbReference>
<keyword evidence="4 6" id="KW-1133">Transmembrane helix</keyword>
<dbReference type="PROSITE" id="PS50893">
    <property type="entry name" value="ABC_TRANSPORTER_2"/>
    <property type="match status" value="1"/>
</dbReference>
<evidence type="ECO:0000313" key="8">
    <source>
        <dbReference type="EMBL" id="KAA0198156.1"/>
    </source>
</evidence>
<evidence type="ECO:0000313" key="9">
    <source>
        <dbReference type="Proteomes" id="UP000728185"/>
    </source>
</evidence>
<dbReference type="GO" id="GO:0016887">
    <property type="term" value="F:ATP hydrolysis activity"/>
    <property type="evidence" value="ECO:0007669"/>
    <property type="project" value="InterPro"/>
</dbReference>
<dbReference type="SUPFAM" id="SSF52540">
    <property type="entry name" value="P-loop containing nucleoside triphosphate hydrolases"/>
    <property type="match status" value="1"/>
</dbReference>
<evidence type="ECO:0000256" key="5">
    <source>
        <dbReference type="ARBA" id="ARBA00023136"/>
    </source>
</evidence>
<evidence type="ECO:0000259" key="7">
    <source>
        <dbReference type="PROSITE" id="PS50893"/>
    </source>
</evidence>
<organism evidence="8 9">
    <name type="scientific">Fasciolopsis buskii</name>
    <dbReference type="NCBI Taxonomy" id="27845"/>
    <lineage>
        <taxon>Eukaryota</taxon>
        <taxon>Metazoa</taxon>
        <taxon>Spiralia</taxon>
        <taxon>Lophotrochozoa</taxon>
        <taxon>Platyhelminthes</taxon>
        <taxon>Trematoda</taxon>
        <taxon>Digenea</taxon>
        <taxon>Plagiorchiida</taxon>
        <taxon>Echinostomata</taxon>
        <taxon>Echinostomatoidea</taxon>
        <taxon>Fasciolidae</taxon>
        <taxon>Fasciolopsis</taxon>
    </lineage>
</organism>
<keyword evidence="9" id="KW-1185">Reference proteome</keyword>
<dbReference type="GO" id="GO:0005524">
    <property type="term" value="F:ATP binding"/>
    <property type="evidence" value="ECO:0007669"/>
    <property type="project" value="InterPro"/>
</dbReference>
<reference evidence="8" key="1">
    <citation type="submission" date="2019-05" db="EMBL/GenBank/DDBJ databases">
        <title>Annotation for the trematode Fasciolopsis buski.</title>
        <authorList>
            <person name="Choi Y.-J."/>
        </authorList>
    </citation>
    <scope>NUCLEOTIDE SEQUENCE</scope>
    <source>
        <strain evidence="8">HT</strain>
        <tissue evidence="8">Whole worm</tissue>
    </source>
</reference>
<evidence type="ECO:0000256" key="6">
    <source>
        <dbReference type="SAM" id="Phobius"/>
    </source>
</evidence>
<dbReference type="GO" id="GO:0007031">
    <property type="term" value="P:peroxisome organization"/>
    <property type="evidence" value="ECO:0007669"/>
    <property type="project" value="TreeGrafter"/>
</dbReference>
<sequence length="505" mass="56716">MCCGSSPVLTQLSSYTGSVLNYMAIGVALFGGFFGDPDASTVATIISQQNLVFVRSIVRLAFLLIFRVVVLEENLSDSRNFLSPAAYVANQQYVYDWIELTTVRPDVINLWFQIFQALVAPISFPFSPNCCINQRTADVAMQLNEITVALPVDQSCKLIEDLNLTVCLNRPLLISGPSGVGKTALLRVLANLWPAIGRTQTGDKRRSCFYRSPQINILFVPQRPFFPSAFACPYELFTVLNDDFDRELVEQTLTSGTDAAFRGLHLTYLLLTVAQLPYDPNSKYGLLELNSQEMPQRDLSEYLVDADDVVAGEGDRFFCGYRISAYLKALGLLVEFRLLNPATKNYISERLKTLIFDDRYNSNSKRCLRKSCSAVQDVFRMGCRTVVKKYDFAGGEWRNVYSPGEMQRVILAAVCFRQPHIAFLDESTSQLNEPAEHQAYESLKARNITPVSVGHRMSLRVHHVEELRVTPRSVPADLSDLPPHRVIASGQNWCHITYAADTKKL</sequence>
<protein>
    <recommendedName>
        <fullName evidence="7">ABC transporter domain-containing protein</fullName>
    </recommendedName>
</protein>
<keyword evidence="3 6" id="KW-0812">Transmembrane</keyword>
<dbReference type="GO" id="GO:0006635">
    <property type="term" value="P:fatty acid beta-oxidation"/>
    <property type="evidence" value="ECO:0007669"/>
    <property type="project" value="TreeGrafter"/>
</dbReference>
<dbReference type="InterPro" id="IPR027417">
    <property type="entry name" value="P-loop_NTPase"/>
</dbReference>
<evidence type="ECO:0000256" key="1">
    <source>
        <dbReference type="ARBA" id="ARBA00008575"/>
    </source>
</evidence>
<comment type="similarity">
    <text evidence="1">Belongs to the ABC transporter superfamily. ABCD family. Peroxisomal fatty acyl CoA transporter (TC 3.A.1.203) subfamily.</text>
</comment>